<dbReference type="SUPFAM" id="SSF54427">
    <property type="entry name" value="NTF2-like"/>
    <property type="match status" value="1"/>
</dbReference>
<feature type="domain" description="SnoaL-like" evidence="1">
    <location>
        <begin position="76"/>
        <end position="137"/>
    </location>
</feature>
<dbReference type="Proteomes" id="UP001201980">
    <property type="component" value="Unassembled WGS sequence"/>
</dbReference>
<evidence type="ECO:0000313" key="3">
    <source>
        <dbReference type="Proteomes" id="UP001201980"/>
    </source>
</evidence>
<dbReference type="Pfam" id="PF13474">
    <property type="entry name" value="SnoaL_3"/>
    <property type="match status" value="1"/>
</dbReference>
<comment type="caution">
    <text evidence="2">The sequence shown here is derived from an EMBL/GenBank/DDBJ whole genome shotgun (WGS) entry which is preliminary data.</text>
</comment>
<sequence length="160" mass="18468">MDGWKTEKDFKPVEALHGDLDGPATKRRVAIRRSRRQNFFEMQDYSIFDLMGTLRRPNLGPHYDHITPYLGHTNQTFKDVEIVVVTPTFGYITATQRVDGTAADGASHDFTFRSTSLVRKMEDGSWKYVHEHYSFPVDMATKVADFTRSQKLSESLEFKK</sequence>
<evidence type="ECO:0000313" key="2">
    <source>
        <dbReference type="EMBL" id="KAJ2893457.1"/>
    </source>
</evidence>
<proteinExistence type="predicted"/>
<dbReference type="Gene3D" id="3.10.450.50">
    <property type="match status" value="1"/>
</dbReference>
<dbReference type="AlphaFoldDB" id="A0AAD5RHF4"/>
<dbReference type="InterPro" id="IPR037401">
    <property type="entry name" value="SnoaL-like"/>
</dbReference>
<dbReference type="InterPro" id="IPR032710">
    <property type="entry name" value="NTF2-like_dom_sf"/>
</dbReference>
<dbReference type="EMBL" id="JAKWBI020000603">
    <property type="protein sequence ID" value="KAJ2893457.1"/>
    <property type="molecule type" value="Genomic_DNA"/>
</dbReference>
<accession>A0AAD5RHF4</accession>
<organism evidence="2 3">
    <name type="scientific">Zalerion maritima</name>
    <dbReference type="NCBI Taxonomy" id="339359"/>
    <lineage>
        <taxon>Eukaryota</taxon>
        <taxon>Fungi</taxon>
        <taxon>Dikarya</taxon>
        <taxon>Ascomycota</taxon>
        <taxon>Pezizomycotina</taxon>
        <taxon>Sordariomycetes</taxon>
        <taxon>Lulworthiomycetidae</taxon>
        <taxon>Lulworthiales</taxon>
        <taxon>Lulworthiaceae</taxon>
        <taxon>Zalerion</taxon>
    </lineage>
</organism>
<keyword evidence="3" id="KW-1185">Reference proteome</keyword>
<protein>
    <recommendedName>
        <fullName evidence="1">SnoaL-like domain-containing protein</fullName>
    </recommendedName>
</protein>
<reference evidence="2" key="1">
    <citation type="submission" date="2022-07" db="EMBL/GenBank/DDBJ databases">
        <title>Draft genome sequence of Zalerion maritima ATCC 34329, a (micro)plastics degrading marine fungus.</title>
        <authorList>
            <person name="Paco A."/>
            <person name="Goncalves M.F.M."/>
            <person name="Rocha-Santos T.A.P."/>
            <person name="Alves A."/>
        </authorList>
    </citation>
    <scope>NUCLEOTIDE SEQUENCE</scope>
    <source>
        <strain evidence="2">ATCC 34329</strain>
    </source>
</reference>
<name>A0AAD5RHF4_9PEZI</name>
<evidence type="ECO:0000259" key="1">
    <source>
        <dbReference type="Pfam" id="PF13474"/>
    </source>
</evidence>
<gene>
    <name evidence="2" type="ORF">MKZ38_008665</name>
</gene>